<dbReference type="InterPro" id="IPR029052">
    <property type="entry name" value="Metallo-depent_PP-like"/>
</dbReference>
<dbReference type="SUPFAM" id="SSF56300">
    <property type="entry name" value="Metallo-dependent phosphatases"/>
    <property type="match status" value="1"/>
</dbReference>
<dbReference type="AlphaFoldDB" id="A0A6S6W1E4"/>
<reference evidence="2" key="1">
    <citation type="submission" date="2021-02" db="EMBL/GenBank/DDBJ databases">
        <authorList>
            <person name="Syme A R."/>
            <person name="Syme A R."/>
            <person name="Moolhuijzen P."/>
        </authorList>
    </citation>
    <scope>NUCLEOTIDE SEQUENCE</scope>
    <source>
        <strain evidence="2">W1-1</strain>
    </source>
</reference>
<evidence type="ECO:0000313" key="2">
    <source>
        <dbReference type="EMBL" id="CAE7175399.1"/>
    </source>
</evidence>
<dbReference type="Proteomes" id="UP000472372">
    <property type="component" value="Chromosome 5"/>
</dbReference>
<name>A0A6S6W1E4_9PLEO</name>
<protein>
    <submittedName>
        <fullName evidence="2">Calcineurin phosphoesterase</fullName>
    </submittedName>
</protein>
<dbReference type="InterPro" id="IPR051693">
    <property type="entry name" value="UPF0046_metallophosphoest"/>
</dbReference>
<evidence type="ECO:0000313" key="3">
    <source>
        <dbReference type="Proteomes" id="UP000472372"/>
    </source>
</evidence>
<sequence length="206" mass="22632">MPPSLFSPPTAPTFLSLLLTHPTFTLARWLYTTAPPFSVPPPSTLQPSAQTPNPIRILCISDTHNTQPADLPAADMLIHAGDLTMNGTYEELEAQVEWLKGLEGYKGGKVIVGGNHDVWLDEYERCGREEGASVDWGGMLYLSPSSTTATITFTLPRHNRTLHMYGSPLTPKYGNWAFQSPRHRSYESDVPERMCASAKGVVACEA</sequence>
<dbReference type="InterPro" id="IPR004843">
    <property type="entry name" value="Calcineurin-like_PHP"/>
</dbReference>
<dbReference type="EMBL" id="HG992981">
    <property type="protein sequence ID" value="CAE7175399.1"/>
    <property type="molecule type" value="Genomic_DNA"/>
</dbReference>
<dbReference type="PANTHER" id="PTHR12905">
    <property type="entry name" value="METALLOPHOSPHOESTERASE"/>
    <property type="match status" value="1"/>
</dbReference>
<evidence type="ECO:0000259" key="1">
    <source>
        <dbReference type="Pfam" id="PF00149"/>
    </source>
</evidence>
<proteinExistence type="predicted"/>
<organism evidence="2 3">
    <name type="scientific">Pyrenophora teres f. teres</name>
    <dbReference type="NCBI Taxonomy" id="97479"/>
    <lineage>
        <taxon>Eukaryota</taxon>
        <taxon>Fungi</taxon>
        <taxon>Dikarya</taxon>
        <taxon>Ascomycota</taxon>
        <taxon>Pezizomycotina</taxon>
        <taxon>Dothideomycetes</taxon>
        <taxon>Pleosporomycetidae</taxon>
        <taxon>Pleosporales</taxon>
        <taxon>Pleosporineae</taxon>
        <taxon>Pleosporaceae</taxon>
        <taxon>Pyrenophora</taxon>
    </lineage>
</organism>
<dbReference type="Gene3D" id="3.60.21.10">
    <property type="match status" value="1"/>
</dbReference>
<dbReference type="GO" id="GO:0016787">
    <property type="term" value="F:hydrolase activity"/>
    <property type="evidence" value="ECO:0007669"/>
    <property type="project" value="InterPro"/>
</dbReference>
<feature type="domain" description="Calcineurin-like phosphoesterase" evidence="1">
    <location>
        <begin position="55"/>
        <end position="167"/>
    </location>
</feature>
<gene>
    <name evidence="2" type="ORF">PTTW11_05796</name>
</gene>
<accession>A0A6S6W1E4</accession>
<dbReference type="Pfam" id="PF00149">
    <property type="entry name" value="Metallophos"/>
    <property type="match status" value="1"/>
</dbReference>
<dbReference type="PANTHER" id="PTHR12905:SF18">
    <property type="entry name" value="ESTER HYDROLASE, PUTATIVE (AFU_ORTHOLOGUE AFUA_4G03130)-RELATED"/>
    <property type="match status" value="1"/>
</dbReference>